<name>A0A915I7L8_ROMCU</name>
<evidence type="ECO:0000313" key="2">
    <source>
        <dbReference type="WBParaSite" id="nRc.2.0.1.t09861-RA"/>
    </source>
</evidence>
<keyword evidence="1" id="KW-1185">Reference proteome</keyword>
<sequence length="187" mass="20150">MRAFWSTDWAKKYPHLPWALLNELFEVEALTAADVVLSAPAVLQILGPNVARQALKFIANRTIRATLVDKILLDCESSSPAVDAICRTVEEFSHNVRPTAVFARSPTTMTTGAQTLAAIAQQQPVAKAFGEPLCAVNHDVRVIKASPFPTATVPRSPKIGILPEVHPCGGLGIDFPGEEPVLSDDDD</sequence>
<protein>
    <submittedName>
        <fullName evidence="2">Uncharacterized protein</fullName>
    </submittedName>
</protein>
<reference evidence="2" key="1">
    <citation type="submission" date="2022-11" db="UniProtKB">
        <authorList>
            <consortium name="WormBaseParasite"/>
        </authorList>
    </citation>
    <scope>IDENTIFICATION</scope>
</reference>
<dbReference type="AlphaFoldDB" id="A0A915I7L8"/>
<dbReference type="Proteomes" id="UP000887565">
    <property type="component" value="Unplaced"/>
</dbReference>
<accession>A0A915I7L8</accession>
<dbReference type="WBParaSite" id="nRc.2.0.1.t09861-RA">
    <property type="protein sequence ID" value="nRc.2.0.1.t09861-RA"/>
    <property type="gene ID" value="nRc.2.0.1.g09861"/>
</dbReference>
<organism evidence="1 2">
    <name type="scientific">Romanomermis culicivorax</name>
    <name type="common">Nematode worm</name>
    <dbReference type="NCBI Taxonomy" id="13658"/>
    <lineage>
        <taxon>Eukaryota</taxon>
        <taxon>Metazoa</taxon>
        <taxon>Ecdysozoa</taxon>
        <taxon>Nematoda</taxon>
        <taxon>Enoplea</taxon>
        <taxon>Dorylaimia</taxon>
        <taxon>Mermithida</taxon>
        <taxon>Mermithoidea</taxon>
        <taxon>Mermithidae</taxon>
        <taxon>Romanomermis</taxon>
    </lineage>
</organism>
<proteinExistence type="predicted"/>
<evidence type="ECO:0000313" key="1">
    <source>
        <dbReference type="Proteomes" id="UP000887565"/>
    </source>
</evidence>